<evidence type="ECO:0000256" key="4">
    <source>
        <dbReference type="ARBA" id="ARBA00022837"/>
    </source>
</evidence>
<name>A0A1F4NRV5_UNCK3</name>
<evidence type="ECO:0000256" key="3">
    <source>
        <dbReference type="ARBA" id="ARBA00022729"/>
    </source>
</evidence>
<reference evidence="7 8" key="1">
    <citation type="journal article" date="2016" name="Nat. Commun.">
        <title>Thousands of microbial genomes shed light on interconnected biogeochemical processes in an aquifer system.</title>
        <authorList>
            <person name="Anantharaman K."/>
            <person name="Brown C.T."/>
            <person name="Hug L.A."/>
            <person name="Sharon I."/>
            <person name="Castelle C.J."/>
            <person name="Probst A.J."/>
            <person name="Thomas B.C."/>
            <person name="Singh A."/>
            <person name="Wilkins M.J."/>
            <person name="Karaoz U."/>
            <person name="Brodie E.L."/>
            <person name="Williams K.H."/>
            <person name="Hubbard S.S."/>
            <person name="Banfield J.F."/>
        </authorList>
    </citation>
    <scope>NUCLEOTIDE SEQUENCE [LARGE SCALE GENOMIC DNA]</scope>
</reference>
<dbReference type="Pfam" id="PF18884">
    <property type="entry name" value="TSP3_bac"/>
    <property type="match status" value="1"/>
</dbReference>
<protein>
    <submittedName>
        <fullName evidence="7">Uncharacterized protein</fullName>
    </submittedName>
</protein>
<keyword evidence="6" id="KW-0472">Membrane</keyword>
<keyword evidence="6" id="KW-1133">Transmembrane helix</keyword>
<dbReference type="InterPro" id="IPR059100">
    <property type="entry name" value="TSP3_bac"/>
</dbReference>
<dbReference type="Proteomes" id="UP000178085">
    <property type="component" value="Unassembled WGS sequence"/>
</dbReference>
<evidence type="ECO:0000256" key="5">
    <source>
        <dbReference type="SAM" id="MobiDB-lite"/>
    </source>
</evidence>
<dbReference type="AlphaFoldDB" id="A0A1F4NRV5"/>
<evidence type="ECO:0000256" key="2">
    <source>
        <dbReference type="ARBA" id="ARBA00022525"/>
    </source>
</evidence>
<feature type="compositionally biased region" description="Basic and acidic residues" evidence="5">
    <location>
        <begin position="41"/>
        <end position="52"/>
    </location>
</feature>
<evidence type="ECO:0000256" key="6">
    <source>
        <dbReference type="SAM" id="Phobius"/>
    </source>
</evidence>
<keyword evidence="3" id="KW-0732">Signal</keyword>
<comment type="subcellular location">
    <subcellularLocation>
        <location evidence="1">Secreted</location>
    </subcellularLocation>
</comment>
<keyword evidence="2" id="KW-0964">Secreted</keyword>
<accession>A0A1F4NRV5</accession>
<comment type="caution">
    <text evidence="7">The sequence shown here is derived from an EMBL/GenBank/DDBJ whole genome shotgun (WGS) entry which is preliminary data.</text>
</comment>
<evidence type="ECO:0000313" key="8">
    <source>
        <dbReference type="Proteomes" id="UP000178085"/>
    </source>
</evidence>
<keyword evidence="6" id="KW-0812">Transmembrane</keyword>
<evidence type="ECO:0000313" key="7">
    <source>
        <dbReference type="EMBL" id="OGB73622.1"/>
    </source>
</evidence>
<feature type="compositionally biased region" description="Basic and acidic residues" evidence="5">
    <location>
        <begin position="78"/>
        <end position="89"/>
    </location>
</feature>
<feature type="region of interest" description="Disordered" evidence="5">
    <location>
        <begin position="41"/>
        <end position="146"/>
    </location>
</feature>
<feature type="compositionally biased region" description="Low complexity" evidence="5">
    <location>
        <begin position="100"/>
        <end position="110"/>
    </location>
</feature>
<sequence length="304" mass="31905">MRIGVGSGFAIVTGATIVSVVIIATLGATFIRETSGIEERWGTRTMAERDTDITNPAGELDIPDETTPAVSPKVTGPGDHDNDGIENSKENNSGIYNGLDDPGTDPTNPDTDGDGVADGIEIILGTDPTDLNSGGLPVVTQPGQEEPVSGLKFTYSISKQVRLAPDGSYTHYVDALADGQTQVDFKIEVSVSVSNVPDSASGDQVVAVFVVDDLLPRGLNHIQGSDSLTVGQTGQPQLIGSGWMGEYRIELTHNNPTASLTFAFSATVEEAGLWENVARVRLENFPIEGALDKAIVLGKALPTS</sequence>
<keyword evidence="4" id="KW-0106">Calcium</keyword>
<proteinExistence type="predicted"/>
<feature type="transmembrane region" description="Helical" evidence="6">
    <location>
        <begin position="6"/>
        <end position="31"/>
    </location>
</feature>
<organism evidence="7 8">
    <name type="scientific">candidate division Kazan bacterium RIFCSPLOWO2_01_FULL_45_19</name>
    <dbReference type="NCBI Taxonomy" id="1798538"/>
    <lineage>
        <taxon>Bacteria</taxon>
        <taxon>Bacteria division Kazan-3B-28</taxon>
    </lineage>
</organism>
<gene>
    <name evidence="7" type="ORF">A3K51_02120</name>
</gene>
<evidence type="ECO:0000256" key="1">
    <source>
        <dbReference type="ARBA" id="ARBA00004613"/>
    </source>
</evidence>
<dbReference type="EMBL" id="METD01000001">
    <property type="protein sequence ID" value="OGB73622.1"/>
    <property type="molecule type" value="Genomic_DNA"/>
</dbReference>